<name>A0ABT8AZL7_9NEIS</name>
<keyword evidence="3" id="KW-1185">Reference proteome</keyword>
<dbReference type="InterPro" id="IPR013096">
    <property type="entry name" value="Cupin_2"/>
</dbReference>
<evidence type="ECO:0000259" key="1">
    <source>
        <dbReference type="Pfam" id="PF07883"/>
    </source>
</evidence>
<feature type="domain" description="Cupin type-2" evidence="1">
    <location>
        <begin position="41"/>
        <end position="95"/>
    </location>
</feature>
<dbReference type="SUPFAM" id="SSF51182">
    <property type="entry name" value="RmlC-like cupins"/>
    <property type="match status" value="1"/>
</dbReference>
<dbReference type="Proteomes" id="UP001180081">
    <property type="component" value="Unassembled WGS sequence"/>
</dbReference>
<dbReference type="InterPro" id="IPR011051">
    <property type="entry name" value="RmlC_Cupin_sf"/>
</dbReference>
<organism evidence="2 3">
    <name type="scientific">Chitinimonas viridis</name>
    <dbReference type="NCBI Taxonomy" id="664880"/>
    <lineage>
        <taxon>Bacteria</taxon>
        <taxon>Pseudomonadati</taxon>
        <taxon>Pseudomonadota</taxon>
        <taxon>Betaproteobacteria</taxon>
        <taxon>Neisseriales</taxon>
        <taxon>Chitinibacteraceae</taxon>
        <taxon>Chitinimonas</taxon>
    </lineage>
</organism>
<protein>
    <submittedName>
        <fullName evidence="2">Cupin domain-containing protein</fullName>
    </submittedName>
</protein>
<accession>A0ABT8AZL7</accession>
<gene>
    <name evidence="2" type="ORF">QWZ03_01375</name>
</gene>
<evidence type="ECO:0000313" key="3">
    <source>
        <dbReference type="Proteomes" id="UP001180081"/>
    </source>
</evidence>
<sequence>MNLINLLGCADSLPQAWQSSIMGRVGGANIKVLRMDDMAYPAETHDYAEALLVLEGQMRLSVDDALVEVGAGQLYLVPAGLPHAVAPGSQGTLVIID</sequence>
<dbReference type="Gene3D" id="2.60.120.10">
    <property type="entry name" value="Jelly Rolls"/>
    <property type="match status" value="1"/>
</dbReference>
<reference evidence="2" key="1">
    <citation type="journal article" date="2014" name="Int. J. Syst. Evol. Microbiol.">
        <title>Complete genome of a new Firmicutes species belonging to the dominant human colonic microbiota ('Ruminococcus bicirculans') reveals two chromosomes and a selective capacity to utilize plant glucans.</title>
        <authorList>
            <consortium name="NISC Comparative Sequencing Program"/>
            <person name="Wegmann U."/>
            <person name="Louis P."/>
            <person name="Goesmann A."/>
            <person name="Henrissat B."/>
            <person name="Duncan S.H."/>
            <person name="Flint H.J."/>
        </authorList>
    </citation>
    <scope>NUCLEOTIDE SEQUENCE</scope>
    <source>
        <strain evidence="2">CECT 7703</strain>
    </source>
</reference>
<proteinExistence type="predicted"/>
<dbReference type="EMBL" id="JAUFPU010000001">
    <property type="protein sequence ID" value="MDN3575424.1"/>
    <property type="molecule type" value="Genomic_DNA"/>
</dbReference>
<dbReference type="InterPro" id="IPR014710">
    <property type="entry name" value="RmlC-like_jellyroll"/>
</dbReference>
<evidence type="ECO:0000313" key="2">
    <source>
        <dbReference type="EMBL" id="MDN3575424.1"/>
    </source>
</evidence>
<reference evidence="2" key="2">
    <citation type="submission" date="2023-06" db="EMBL/GenBank/DDBJ databases">
        <authorList>
            <person name="Lucena T."/>
            <person name="Sun Q."/>
        </authorList>
    </citation>
    <scope>NUCLEOTIDE SEQUENCE</scope>
    <source>
        <strain evidence="2">CECT 7703</strain>
    </source>
</reference>
<comment type="caution">
    <text evidence="2">The sequence shown here is derived from an EMBL/GenBank/DDBJ whole genome shotgun (WGS) entry which is preliminary data.</text>
</comment>
<dbReference type="Pfam" id="PF07883">
    <property type="entry name" value="Cupin_2"/>
    <property type="match status" value="1"/>
</dbReference>